<keyword evidence="3" id="KW-0472">Membrane</keyword>
<evidence type="ECO:0000313" key="5">
    <source>
        <dbReference type="Proteomes" id="UP000038045"/>
    </source>
</evidence>
<evidence type="ECO:0000256" key="2">
    <source>
        <dbReference type="ARBA" id="ARBA00046233"/>
    </source>
</evidence>
<dbReference type="GO" id="GO:0000492">
    <property type="term" value="P:box C/D snoRNP assembly"/>
    <property type="evidence" value="ECO:0007669"/>
    <property type="project" value="TreeGrafter"/>
</dbReference>
<dbReference type="Pfam" id="PF08190">
    <property type="entry name" value="PIH1"/>
    <property type="match status" value="1"/>
</dbReference>
<organism evidence="5 6">
    <name type="scientific">Parastrongyloides trichosuri</name>
    <name type="common">Possum-specific nematode worm</name>
    <dbReference type="NCBI Taxonomy" id="131310"/>
    <lineage>
        <taxon>Eukaryota</taxon>
        <taxon>Metazoa</taxon>
        <taxon>Ecdysozoa</taxon>
        <taxon>Nematoda</taxon>
        <taxon>Chromadorea</taxon>
        <taxon>Rhabditida</taxon>
        <taxon>Tylenchina</taxon>
        <taxon>Panagrolaimomorpha</taxon>
        <taxon>Strongyloidoidea</taxon>
        <taxon>Strongyloididae</taxon>
        <taxon>Parastrongyloides</taxon>
    </lineage>
</organism>
<name>A0A0N4ZPW6_PARTI</name>
<accession>A0A0N4ZPW6</accession>
<keyword evidence="3" id="KW-1133">Transmembrane helix</keyword>
<dbReference type="InterPro" id="IPR012981">
    <property type="entry name" value="PIH1_N"/>
</dbReference>
<evidence type="ECO:0000313" key="6">
    <source>
        <dbReference type="WBParaSite" id="PTRK_0001057300.1"/>
    </source>
</evidence>
<sequence>MSVKIASSEELEKDKDVYYIKPIEGYCVKFKECHFETGSVTVQGMIVKKHQNMKFFINICHCVEIPPPLDDYTEDMLSEKLDTNMEDIKIPMSVSELHSCLTNKNEEALKVDILINSNFFGERVIDSLFFRQFIVIIACDLINSKHKIILDPSESVELKNKKHIGELMIQKVRKTPVEAGIKEIKDQKIILIEDEDKNNGIDFCEYEKIIHGKESLPNVKMYVNQKDRKLKINVTLSDDIEKESDLMIKMNIDRIVVIAHKKTKIAEMYSRFLMNYKATALVFDGTSKLLSISSQCIQIRSLPLFGEYFLHTQDDEFNDDGDNNKYEVLKDTNSQRAIHTIVNKSLNERLILLICDRVCYEEREEIPKIIREFSKDLGIKKSNALHFHFLIKKEKIPHYNIENYIGLSPKKLLYFIGEKAYPFRGQLNSKKDIYQFLFTFEQKNITKLKTYEDLDKFLSTINNDLDQNFYMLYLNFYKQKDCGVYGINSFENAAKSLDLKNIKALEMRVEQNKETLVIIEMRLKDVKHKKCPTLLLIHKGKYKEIPLIFSPRIVRKFIEYVVENYYEIEDTWTKIGEPLTYIQLQYLVDEHTINDLQYNKKFIIAAVIGGFSILLLGFSIFWALNDA</sequence>
<dbReference type="GO" id="GO:0006364">
    <property type="term" value="P:rRNA processing"/>
    <property type="evidence" value="ECO:0007669"/>
    <property type="project" value="TreeGrafter"/>
</dbReference>
<dbReference type="GO" id="GO:0005737">
    <property type="term" value="C:cytoplasm"/>
    <property type="evidence" value="ECO:0007669"/>
    <property type="project" value="TreeGrafter"/>
</dbReference>
<dbReference type="PANTHER" id="PTHR22997:SF0">
    <property type="entry name" value="PIH1 DOMAIN-CONTAINING PROTEIN 1"/>
    <property type="match status" value="1"/>
</dbReference>
<dbReference type="InterPro" id="IPR050734">
    <property type="entry name" value="PIH1/Kintoun_subfamily"/>
</dbReference>
<dbReference type="STRING" id="131310.A0A0N4ZPW6"/>
<feature type="transmembrane region" description="Helical" evidence="3">
    <location>
        <begin position="602"/>
        <end position="624"/>
    </location>
</feature>
<dbReference type="PANTHER" id="PTHR22997">
    <property type="entry name" value="PIH1 DOMAIN-CONTAINING PROTEIN 1"/>
    <property type="match status" value="1"/>
</dbReference>
<feature type="domain" description="PIH1 N-terminal" evidence="4">
    <location>
        <begin position="12"/>
        <end position="175"/>
    </location>
</feature>
<dbReference type="Proteomes" id="UP000038045">
    <property type="component" value="Unplaced"/>
</dbReference>
<protein>
    <submittedName>
        <fullName evidence="6">PIH1 domain-containing protein</fullName>
    </submittedName>
</protein>
<keyword evidence="5" id="KW-1185">Reference proteome</keyword>
<dbReference type="GO" id="GO:1990904">
    <property type="term" value="C:ribonucleoprotein complex"/>
    <property type="evidence" value="ECO:0007669"/>
    <property type="project" value="TreeGrafter"/>
</dbReference>
<dbReference type="GO" id="GO:0097255">
    <property type="term" value="C:R2TP complex"/>
    <property type="evidence" value="ECO:0007669"/>
    <property type="project" value="TreeGrafter"/>
</dbReference>
<reference evidence="6" key="1">
    <citation type="submission" date="2017-02" db="UniProtKB">
        <authorList>
            <consortium name="WormBaseParasite"/>
        </authorList>
    </citation>
    <scope>IDENTIFICATION</scope>
</reference>
<dbReference type="WBParaSite" id="PTRK_0001057300.1">
    <property type="protein sequence ID" value="PTRK_0001057300.1"/>
    <property type="gene ID" value="PTRK_0001057300"/>
</dbReference>
<evidence type="ECO:0000256" key="3">
    <source>
        <dbReference type="SAM" id="Phobius"/>
    </source>
</evidence>
<comment type="similarity">
    <text evidence="1">Belongs to the PIH1 family.</text>
</comment>
<evidence type="ECO:0000256" key="1">
    <source>
        <dbReference type="ARBA" id="ARBA00008511"/>
    </source>
</evidence>
<dbReference type="AlphaFoldDB" id="A0A0N4ZPW6"/>
<evidence type="ECO:0000259" key="4">
    <source>
        <dbReference type="Pfam" id="PF08190"/>
    </source>
</evidence>
<keyword evidence="3" id="KW-0812">Transmembrane</keyword>
<proteinExistence type="inferred from homology"/>
<comment type="function">
    <text evidence="2">Involved in the assembly of C/D box small nucleolar ribonucleoprotein (snoRNP) particles. Recruits the SWI/SNF complex to the core promoter of rRNA genes and enhances pre-rRNA transcription. Mediates interaction of TELO2 with the R2TP complex which is necessary for the stability of MTOR and SMG1. Positively regulates the assembly and activity of the mTORC1 complex.</text>
</comment>